<gene>
    <name evidence="2" type="ORF">ACJDT4_06820</name>
</gene>
<keyword evidence="1" id="KW-0472">Membrane</keyword>
<sequence>MSKMKLCKICSKEIAKSAKICPYCGAKNKKSKLKIIMIIAVIFIIFISAINSFSSKPSNNNNSDNAKSNSFINVVKTGYLGNYKSVSIETVFDKMFSKCKWDSFESKGKNIVELDVKDSTDTPLTIQFSVEKSNKFSVVFIKSKNRIAKDAYEAKTILDTIYDEYGKKFNSSIVGDPNTSNDTVSGTPNDKYKK</sequence>
<keyword evidence="1" id="KW-0812">Transmembrane</keyword>
<evidence type="ECO:0000256" key="1">
    <source>
        <dbReference type="SAM" id="Phobius"/>
    </source>
</evidence>
<proteinExistence type="predicted"/>
<evidence type="ECO:0000313" key="2">
    <source>
        <dbReference type="EMBL" id="MFL0250130.1"/>
    </source>
</evidence>
<keyword evidence="3" id="KW-1185">Reference proteome</keyword>
<feature type="transmembrane region" description="Helical" evidence="1">
    <location>
        <begin position="35"/>
        <end position="53"/>
    </location>
</feature>
<evidence type="ECO:0000313" key="3">
    <source>
        <dbReference type="Proteomes" id="UP001623592"/>
    </source>
</evidence>
<keyword evidence="1" id="KW-1133">Transmembrane helix</keyword>
<dbReference type="Proteomes" id="UP001623592">
    <property type="component" value="Unassembled WGS sequence"/>
</dbReference>
<name>A0ABW8TEN2_9CLOT</name>
<comment type="caution">
    <text evidence="2">The sequence shown here is derived from an EMBL/GenBank/DDBJ whole genome shotgun (WGS) entry which is preliminary data.</text>
</comment>
<accession>A0ABW8TEN2</accession>
<protein>
    <recommendedName>
        <fullName evidence="4">Zinc ribbon domain-containing protein</fullName>
    </recommendedName>
</protein>
<dbReference type="EMBL" id="JBJIAA010000005">
    <property type="protein sequence ID" value="MFL0250130.1"/>
    <property type="molecule type" value="Genomic_DNA"/>
</dbReference>
<evidence type="ECO:0008006" key="4">
    <source>
        <dbReference type="Google" id="ProtNLM"/>
    </source>
</evidence>
<reference evidence="2 3" key="1">
    <citation type="submission" date="2024-11" db="EMBL/GenBank/DDBJ databases">
        <authorList>
            <person name="Heng Y.C."/>
            <person name="Lim A.C.H."/>
            <person name="Lee J.K.Y."/>
            <person name="Kittelmann S."/>
        </authorList>
    </citation>
    <scope>NUCLEOTIDE SEQUENCE [LARGE SCALE GENOMIC DNA]</scope>
    <source>
        <strain evidence="2 3">WILCCON 0114</strain>
    </source>
</reference>
<organism evidence="2 3">
    <name type="scientific">Clostridium neuense</name>
    <dbReference type="NCBI Taxonomy" id="1728934"/>
    <lineage>
        <taxon>Bacteria</taxon>
        <taxon>Bacillati</taxon>
        <taxon>Bacillota</taxon>
        <taxon>Clostridia</taxon>
        <taxon>Eubacteriales</taxon>
        <taxon>Clostridiaceae</taxon>
        <taxon>Clostridium</taxon>
    </lineage>
</organism>
<dbReference type="RefSeq" id="WP_406786801.1">
    <property type="nucleotide sequence ID" value="NZ_JBJIAA010000005.1"/>
</dbReference>